<evidence type="ECO:0000256" key="6">
    <source>
        <dbReference type="ARBA" id="ARBA00023242"/>
    </source>
</evidence>
<dbReference type="InterPro" id="IPR013087">
    <property type="entry name" value="Znf_C2H2_type"/>
</dbReference>
<accession>A0A8J1THN3</accession>
<keyword evidence="3" id="KW-0677">Repeat</keyword>
<comment type="caution">
    <text evidence="8">The sequence shown here is derived from an EMBL/GenBank/DDBJ whole genome shotgun (WGS) entry which is preliminary data.</text>
</comment>
<dbReference type="InterPro" id="IPR036236">
    <property type="entry name" value="Znf_C2H2_sf"/>
</dbReference>
<gene>
    <name evidence="8" type="ORF">OFUS_LOCUS4661</name>
</gene>
<evidence type="ECO:0000256" key="3">
    <source>
        <dbReference type="ARBA" id="ARBA00022737"/>
    </source>
</evidence>
<dbReference type="InterPro" id="IPR050331">
    <property type="entry name" value="Zinc_finger"/>
</dbReference>
<dbReference type="Pfam" id="PF00096">
    <property type="entry name" value="zf-C2H2"/>
    <property type="match status" value="3"/>
</dbReference>
<dbReference type="PANTHER" id="PTHR16515">
    <property type="entry name" value="PR DOMAIN ZINC FINGER PROTEIN"/>
    <property type="match status" value="1"/>
</dbReference>
<dbReference type="GO" id="GO:0010468">
    <property type="term" value="P:regulation of gene expression"/>
    <property type="evidence" value="ECO:0007669"/>
    <property type="project" value="TreeGrafter"/>
</dbReference>
<organism evidence="8 9">
    <name type="scientific">Owenia fusiformis</name>
    <name type="common">Polychaete worm</name>
    <dbReference type="NCBI Taxonomy" id="6347"/>
    <lineage>
        <taxon>Eukaryota</taxon>
        <taxon>Metazoa</taxon>
        <taxon>Spiralia</taxon>
        <taxon>Lophotrochozoa</taxon>
        <taxon>Annelida</taxon>
        <taxon>Polychaeta</taxon>
        <taxon>Sedentaria</taxon>
        <taxon>Canalipalpata</taxon>
        <taxon>Sabellida</taxon>
        <taxon>Oweniida</taxon>
        <taxon>Oweniidae</taxon>
        <taxon>Owenia</taxon>
    </lineage>
</organism>
<dbReference type="PROSITE" id="PS00028">
    <property type="entry name" value="ZINC_FINGER_C2H2_1"/>
    <property type="match status" value="6"/>
</dbReference>
<protein>
    <submittedName>
        <fullName evidence="8">Uncharacterized protein</fullName>
    </submittedName>
</protein>
<dbReference type="SMART" id="SM00355">
    <property type="entry name" value="ZnF_C2H2"/>
    <property type="match status" value="8"/>
</dbReference>
<dbReference type="OrthoDB" id="654211at2759"/>
<keyword evidence="9" id="KW-1185">Reference proteome</keyword>
<dbReference type="PROSITE" id="PS50157">
    <property type="entry name" value="ZINC_FINGER_C2H2_2"/>
    <property type="match status" value="6"/>
</dbReference>
<dbReference type="PANTHER" id="PTHR16515:SF49">
    <property type="entry name" value="GASTRULA ZINC FINGER PROTEIN XLCGF49.1-LIKE-RELATED"/>
    <property type="match status" value="1"/>
</dbReference>
<evidence type="ECO:0000313" key="8">
    <source>
        <dbReference type="EMBL" id="CAH1777656.1"/>
    </source>
</evidence>
<dbReference type="AlphaFoldDB" id="A0A8J1THN3"/>
<evidence type="ECO:0000313" key="9">
    <source>
        <dbReference type="Proteomes" id="UP000749559"/>
    </source>
</evidence>
<dbReference type="Gene3D" id="3.30.160.60">
    <property type="entry name" value="Classic Zinc Finger"/>
    <property type="match status" value="5"/>
</dbReference>
<feature type="compositionally biased region" description="Acidic residues" evidence="7">
    <location>
        <begin position="93"/>
        <end position="108"/>
    </location>
</feature>
<feature type="region of interest" description="Disordered" evidence="7">
    <location>
        <begin position="620"/>
        <end position="643"/>
    </location>
</feature>
<feature type="region of interest" description="Disordered" evidence="7">
    <location>
        <begin position="543"/>
        <end position="589"/>
    </location>
</feature>
<evidence type="ECO:0000256" key="7">
    <source>
        <dbReference type="SAM" id="MobiDB-lite"/>
    </source>
</evidence>
<evidence type="ECO:0000256" key="1">
    <source>
        <dbReference type="ARBA" id="ARBA00004123"/>
    </source>
</evidence>
<dbReference type="FunFam" id="3.30.160.60:FF:001818">
    <property type="entry name" value="GDNF-inducible zinc finger protein 1 isoform X1"/>
    <property type="match status" value="1"/>
</dbReference>
<feature type="compositionally biased region" description="Basic and acidic residues" evidence="7">
    <location>
        <begin position="75"/>
        <end position="85"/>
    </location>
</feature>
<feature type="compositionally biased region" description="Polar residues" evidence="7">
    <location>
        <begin position="565"/>
        <end position="576"/>
    </location>
</feature>
<proteinExistence type="predicted"/>
<feature type="compositionally biased region" description="Polar residues" evidence="7">
    <location>
        <begin position="62"/>
        <end position="74"/>
    </location>
</feature>
<keyword evidence="2" id="KW-0479">Metal-binding</keyword>
<evidence type="ECO:0000256" key="5">
    <source>
        <dbReference type="ARBA" id="ARBA00022833"/>
    </source>
</evidence>
<feature type="compositionally biased region" description="Polar residues" evidence="7">
    <location>
        <begin position="627"/>
        <end position="643"/>
    </location>
</feature>
<dbReference type="EMBL" id="CAIIXF020000002">
    <property type="protein sequence ID" value="CAH1777656.1"/>
    <property type="molecule type" value="Genomic_DNA"/>
</dbReference>
<dbReference type="GO" id="GO:0008270">
    <property type="term" value="F:zinc ion binding"/>
    <property type="evidence" value="ECO:0007669"/>
    <property type="project" value="UniProtKB-KW"/>
</dbReference>
<dbReference type="SUPFAM" id="SSF57667">
    <property type="entry name" value="beta-beta-alpha zinc fingers"/>
    <property type="match status" value="4"/>
</dbReference>
<evidence type="ECO:0000256" key="2">
    <source>
        <dbReference type="ARBA" id="ARBA00022723"/>
    </source>
</evidence>
<keyword evidence="6" id="KW-0539">Nucleus</keyword>
<evidence type="ECO:0000256" key="4">
    <source>
        <dbReference type="ARBA" id="ARBA00022771"/>
    </source>
</evidence>
<keyword evidence="4" id="KW-0863">Zinc-finger</keyword>
<comment type="subcellular location">
    <subcellularLocation>
        <location evidence="1">Nucleus</location>
    </subcellularLocation>
</comment>
<dbReference type="Proteomes" id="UP000749559">
    <property type="component" value="Unassembled WGS sequence"/>
</dbReference>
<keyword evidence="5" id="KW-0862">Zinc</keyword>
<name>A0A8J1THN3_OWEFU</name>
<feature type="compositionally biased region" description="Low complexity" evidence="7">
    <location>
        <begin position="39"/>
        <end position="53"/>
    </location>
</feature>
<feature type="compositionally biased region" description="Basic and acidic residues" evidence="7">
    <location>
        <begin position="115"/>
        <end position="137"/>
    </location>
</feature>
<sequence length="1028" mass="114482">MDIPEAVGLVKKQADPRGPTLPSAKRHRTRQTTKQTREQSNNSQSDSSISNDSKSNKHEKPTQNSQIDSRNGIKNTKDSKGDLKETIATGDNDAADDLVNDLDDDEVIGDTSNTDEPKSGFDTKDKNKDYKTSDHKDEVAVDTDINKARSLDSNTKIKAGLEMKLYSGENDVLKTTKKRGRPRTEDFEKAGTKIYTLECDLCNAILKSQSNDPSYLKTRLKNHKLRHTLEKTFPCTTCGQKFKFRGDMVDHEKNYHSGATVTCDICGAMLSNHKGLKEHKEGVHGEKKYTCTTCNMQFTTCGRLKAHCRLTHGEAAFTCEICERTFKYKTSYTDHMNRHNNVKLFKCDICEKSFASSSSLGMHRHVHNSSSKKKCETCGKVLASKSKLMLHMRIHTGEKPHKCKHCTYSTPVGSNLKKHVKLKHLEYFYMDYPVTRAVQKIGNDNAIAGTQTLPTSIKNPLPKPSDSLIRLKLASNDNEDANLKKTLTNVTQSLPLDHPQLNRLLSRSFVQQVPASDLKTIIFNENSTIQVMWDVAREGNKINLDSSNKHKTGIQGSEQQKEHSTLPSTSQENNPPKQGDLVRETSSTSATDVIYQNRSAVETIRYTKPQLPHVKAQLANVKPEPSHTVTVQFPSSADTDSMTNAEPITRDIQGVMDSHIDGNTHIASAKNIETGEEIVDMVDTQIDTNDTQREKTHVVEYIEFEEGAVDLEAEQTIVKDPPNVLKVPIPEVESEQIIETRTGEEKMNETIVIVINKDGSREAFPIVVDTPTKQKLIHFRIGPEHDTSNIHHATSIINHGTPNISHDTSNISHDTPNISHDTPNISHDTPDGVFNKNALDTSSDGLSEKVIHTQSQSNSSLILSSNHLTVAPSEHVTNEHVTTHPMDYVTGILNTPVKTIKHEPASTTQNSIMQTDVITIQNPLHSDKFTSANFHPVEANFQPTSANFQPSSANFQTTPANFQPTTANFQPTTTHYDPVLGQQTLTTATVECLSEDHNKMQDIEHDMQQTIDEANTSGDVNSYILGYY</sequence>
<feature type="region of interest" description="Disordered" evidence="7">
    <location>
        <begin position="1"/>
        <end position="137"/>
    </location>
</feature>
<reference evidence="8" key="1">
    <citation type="submission" date="2022-03" db="EMBL/GenBank/DDBJ databases">
        <authorList>
            <person name="Martin C."/>
        </authorList>
    </citation>
    <scope>NUCLEOTIDE SEQUENCE</scope>
</reference>
<dbReference type="GO" id="GO:0005634">
    <property type="term" value="C:nucleus"/>
    <property type="evidence" value="ECO:0007669"/>
    <property type="project" value="UniProtKB-SubCell"/>
</dbReference>